<dbReference type="GO" id="GO:0009523">
    <property type="term" value="C:photosystem II"/>
    <property type="evidence" value="ECO:0007669"/>
    <property type="project" value="UniProtKB-KW"/>
</dbReference>
<evidence type="ECO:0000256" key="3">
    <source>
        <dbReference type="ARBA" id="ARBA00023276"/>
    </source>
</evidence>
<feature type="domain" description="Photosynthesis system II assembly factor Ycf48/Hcf136-like" evidence="6">
    <location>
        <begin position="792"/>
        <end position="870"/>
    </location>
</feature>
<evidence type="ECO:0008006" key="9">
    <source>
        <dbReference type="Google" id="ProtNLM"/>
    </source>
</evidence>
<dbReference type="Gene3D" id="2.60.40.1220">
    <property type="match status" value="2"/>
</dbReference>
<evidence type="ECO:0000256" key="4">
    <source>
        <dbReference type="SAM" id="MobiDB-lite"/>
    </source>
</evidence>
<evidence type="ECO:0000259" key="5">
    <source>
        <dbReference type="Pfam" id="PF13205"/>
    </source>
</evidence>
<accession>A0A7X6DNH5</accession>
<feature type="domain" description="Photosynthesis system II assembly factor Ycf48/Hcf136-like" evidence="6">
    <location>
        <begin position="872"/>
        <end position="937"/>
    </location>
</feature>
<protein>
    <recommendedName>
        <fullName evidence="9">Photosynthesis system II assembly factor Ycf48/Hcf136-like domain-containing protein</fullName>
    </recommendedName>
</protein>
<feature type="domain" description="SbsA Ig-like" evidence="5">
    <location>
        <begin position="43"/>
        <end position="146"/>
    </location>
</feature>
<evidence type="ECO:0000256" key="1">
    <source>
        <dbReference type="ARBA" id="ARBA00022531"/>
    </source>
</evidence>
<evidence type="ECO:0000313" key="7">
    <source>
        <dbReference type="EMBL" id="NKE70424.1"/>
    </source>
</evidence>
<evidence type="ECO:0000313" key="8">
    <source>
        <dbReference type="Proteomes" id="UP000534783"/>
    </source>
</evidence>
<feature type="domain" description="Photosynthesis system II assembly factor Ycf48/Hcf136-like" evidence="6">
    <location>
        <begin position="460"/>
        <end position="518"/>
    </location>
</feature>
<dbReference type="PANTHER" id="PTHR47199:SF2">
    <property type="entry name" value="PHOTOSYSTEM II STABILITY_ASSEMBLY FACTOR HCF136, CHLOROPLASTIC"/>
    <property type="match status" value="1"/>
</dbReference>
<dbReference type="InterPro" id="IPR014755">
    <property type="entry name" value="Cu-Rt/internalin_Ig-like"/>
</dbReference>
<dbReference type="Proteomes" id="UP000534783">
    <property type="component" value="Unassembled WGS sequence"/>
</dbReference>
<keyword evidence="2" id="KW-0732">Signal</keyword>
<feature type="region of interest" description="Disordered" evidence="4">
    <location>
        <begin position="23"/>
        <end position="65"/>
    </location>
</feature>
<feature type="domain" description="SbsA Ig-like" evidence="5">
    <location>
        <begin position="154"/>
        <end position="260"/>
    </location>
</feature>
<comment type="caution">
    <text evidence="7">The sequence shown here is derived from an EMBL/GenBank/DDBJ whole genome shotgun (WGS) entry which is preliminary data.</text>
</comment>
<feature type="domain" description="Photosynthesis system II assembly factor Ycf48/Hcf136-like" evidence="6">
    <location>
        <begin position="651"/>
        <end position="737"/>
    </location>
</feature>
<sequence length="939" mass="101160">MNRQTLLLGSTLCVGLFLSGCGGSPSPPTPPGHPPPERPPASDTEPPRLLSHSPEPDQKEISPDSSVQIAFNEPIDASRLADHIRITASSGETAVIEVACESPCTQILITPQTPLRFNMSYMVVVDQVGDLHGNTLASPISWSFTTQPTPPTSDATPPRLLSISPHNGATGVDEGTFITLTFDEGIDPNRMNNTTFRVTLQGETTPVLGTYGCDPACTVVTFSPAVRLLLNGIYRIEVTTEITDLAGNRLAAPYLGQFVTRPRPLPPPSPWRKEMGNRFNQHLYRTDAISSDRAWAVGERGLIVATSDAGASWRLQESGTSLPLYGIDFIDAQIGFAVGGDPAGSNSFANAILKTADGGQTWEGKTLPPLPGILKAVHFIEGKNGWAVGGGGTIIATQNGGESWSLQQSGVTSELTAVDFVDADYGWATGPGRVLLKTDDGGTRWTPQFTFSSPIRQIDFIDRNRGWAVGDAGALFETVDGGTRWTPISATTANLTGIRMATATQGWAVGDRGTLLRFDGTGWTTVPSGTTISLKGVAPSGENAAWGVGDYGMVTFASSQETPRVQNPTNTSEVYGPFFIDSRTGWTVGSNARIFRTQDGGATWSQQVRDWRRDIRWTHISNPARLCNKNPDGSWAEDPATALCIRTSSIHLYHVFFLTPLKGWAVGQPSLILSTEDGGLTWTEQNVDPYAEDCYQCAKAGVYLRQVQFADENNGWAVGRYRTIYKTTDGGRTWRLLSNNWRYTTVDGTCTTPGGATLPRMGGHLFGLSVNPADPNDLFVAGGCCAPCNPEAIIAHTTDGGLTWDLRTSVVWDARVENRITASDRLLPEVGRFHAFQMIGNVGWAAGRGGVLMRTEDRGATWTRVPTGTSLTINNLFFINQEKGWLAGWMGTLLETGDGGKSWRRVSAGTRNDLFGIHFVNDRQGWISGSGDLILATGN</sequence>
<feature type="domain" description="Photosynthesis system II assembly factor Ycf48/Hcf136-like" evidence="6">
    <location>
        <begin position="374"/>
        <end position="446"/>
    </location>
</feature>
<dbReference type="AlphaFoldDB" id="A0A7X6DNH5"/>
<proteinExistence type="predicted"/>
<dbReference type="InterPro" id="IPR015943">
    <property type="entry name" value="WD40/YVTN_repeat-like_dom_sf"/>
</dbReference>
<gene>
    <name evidence="7" type="ORF">MNODULE_06690</name>
</gene>
<dbReference type="PANTHER" id="PTHR47199">
    <property type="entry name" value="PHOTOSYSTEM II STABILITY/ASSEMBLY FACTOR HCF136, CHLOROPLASTIC"/>
    <property type="match status" value="1"/>
</dbReference>
<reference evidence="7 8" key="1">
    <citation type="journal article" date="2020" name="Nature">
        <title>Bacterial chemolithoautotrophy via manganese oxidation.</title>
        <authorList>
            <person name="Yu H."/>
            <person name="Leadbetter J.R."/>
        </authorList>
    </citation>
    <scope>NUCLEOTIDE SEQUENCE [LARGE SCALE GENOMIC DNA]</scope>
    <source>
        <strain evidence="7 8">Mn-1</strain>
    </source>
</reference>
<feature type="compositionally biased region" description="Pro residues" evidence="4">
    <location>
        <begin position="25"/>
        <end position="39"/>
    </location>
</feature>
<keyword evidence="8" id="KW-1185">Reference proteome</keyword>
<name>A0A7X6DNH5_9BACT</name>
<dbReference type="Gene3D" id="2.130.10.10">
    <property type="entry name" value="YVTN repeat-like/Quinoprotein amine dehydrogenase"/>
    <property type="match status" value="3"/>
</dbReference>
<dbReference type="SUPFAM" id="SSF110296">
    <property type="entry name" value="Oligoxyloglucan reducing end-specific cellobiohydrolase"/>
    <property type="match status" value="4"/>
</dbReference>
<dbReference type="InterPro" id="IPR032812">
    <property type="entry name" value="SbsA_Ig"/>
</dbReference>
<dbReference type="GO" id="GO:0015979">
    <property type="term" value="P:photosynthesis"/>
    <property type="evidence" value="ECO:0007669"/>
    <property type="project" value="UniProtKB-KW"/>
</dbReference>
<evidence type="ECO:0000256" key="2">
    <source>
        <dbReference type="ARBA" id="ARBA00022729"/>
    </source>
</evidence>
<dbReference type="Pfam" id="PF13205">
    <property type="entry name" value="Big_5"/>
    <property type="match status" value="2"/>
</dbReference>
<organism evidence="7 8">
    <name type="scientific">Candidatus Manganitrophus noduliformans</name>
    <dbReference type="NCBI Taxonomy" id="2606439"/>
    <lineage>
        <taxon>Bacteria</taxon>
        <taxon>Pseudomonadati</taxon>
        <taxon>Nitrospirota</taxon>
        <taxon>Nitrospiria</taxon>
        <taxon>Candidatus Troglogloeales</taxon>
        <taxon>Candidatus Manganitrophaceae</taxon>
        <taxon>Candidatus Manganitrophus</taxon>
    </lineage>
</organism>
<dbReference type="RefSeq" id="WP_168058672.1">
    <property type="nucleotide sequence ID" value="NZ_VTOW01000001.1"/>
</dbReference>
<dbReference type="Pfam" id="PF14870">
    <property type="entry name" value="PSII_BNR"/>
    <property type="match status" value="5"/>
</dbReference>
<dbReference type="PROSITE" id="PS51257">
    <property type="entry name" value="PROKAR_LIPOPROTEIN"/>
    <property type="match status" value="1"/>
</dbReference>
<keyword evidence="3" id="KW-0604">Photosystem II</keyword>
<dbReference type="EMBL" id="VTOW01000001">
    <property type="protein sequence ID" value="NKE70424.1"/>
    <property type="molecule type" value="Genomic_DNA"/>
</dbReference>
<dbReference type="InterPro" id="IPR028203">
    <property type="entry name" value="PSII_CF48-like_dom"/>
</dbReference>
<keyword evidence="1" id="KW-0602">Photosynthesis</keyword>
<evidence type="ECO:0000259" key="6">
    <source>
        <dbReference type="Pfam" id="PF14870"/>
    </source>
</evidence>